<protein>
    <submittedName>
        <fullName evidence="2">Uncharacterized protein</fullName>
    </submittedName>
</protein>
<evidence type="ECO:0000313" key="3">
    <source>
        <dbReference type="Proteomes" id="UP000218334"/>
    </source>
</evidence>
<keyword evidence="3" id="KW-1185">Reference proteome</keyword>
<keyword evidence="1" id="KW-0812">Transmembrane</keyword>
<gene>
    <name evidence="2" type="ORF">ARMSODRAFT_1078478</name>
</gene>
<feature type="transmembrane region" description="Helical" evidence="1">
    <location>
        <begin position="84"/>
        <end position="109"/>
    </location>
</feature>
<name>A0A2H3CD70_9AGAR</name>
<dbReference type="AlphaFoldDB" id="A0A2H3CD70"/>
<evidence type="ECO:0000256" key="1">
    <source>
        <dbReference type="SAM" id="Phobius"/>
    </source>
</evidence>
<dbReference type="EMBL" id="KZ293416">
    <property type="protein sequence ID" value="PBK76298.1"/>
    <property type="molecule type" value="Genomic_DNA"/>
</dbReference>
<feature type="transmembrane region" description="Helical" evidence="1">
    <location>
        <begin position="50"/>
        <end position="72"/>
    </location>
</feature>
<accession>A0A2H3CD70</accession>
<keyword evidence="1" id="KW-0472">Membrane</keyword>
<sequence length="178" mass="19841">MCYAPKCISPSRSPLLSKFTMAAQSDIPAWLIDSDMATLTPIFDEYMNSYILMSQLFGIYTGILAVTMWNIVVSRSQQIGWPMIVVIILLYISTSVDVILSLYNLFAGFTSDGQNIWTRYLYITRDHDILNSIGLGTLGLIGAILADSAMIWHCWMVWGQHYLIIVLPGLCLASSSSV</sequence>
<feature type="transmembrane region" description="Helical" evidence="1">
    <location>
        <begin position="129"/>
        <end position="152"/>
    </location>
</feature>
<proteinExistence type="predicted"/>
<keyword evidence="1" id="KW-1133">Transmembrane helix</keyword>
<dbReference type="Proteomes" id="UP000218334">
    <property type="component" value="Unassembled WGS sequence"/>
</dbReference>
<evidence type="ECO:0000313" key="2">
    <source>
        <dbReference type="EMBL" id="PBK76298.1"/>
    </source>
</evidence>
<organism evidence="2 3">
    <name type="scientific">Armillaria solidipes</name>
    <dbReference type="NCBI Taxonomy" id="1076256"/>
    <lineage>
        <taxon>Eukaryota</taxon>
        <taxon>Fungi</taxon>
        <taxon>Dikarya</taxon>
        <taxon>Basidiomycota</taxon>
        <taxon>Agaricomycotina</taxon>
        <taxon>Agaricomycetes</taxon>
        <taxon>Agaricomycetidae</taxon>
        <taxon>Agaricales</taxon>
        <taxon>Marasmiineae</taxon>
        <taxon>Physalacriaceae</taxon>
        <taxon>Armillaria</taxon>
    </lineage>
</organism>
<reference evidence="3" key="1">
    <citation type="journal article" date="2017" name="Nat. Ecol. Evol.">
        <title>Genome expansion and lineage-specific genetic innovations in the forest pathogenic fungi Armillaria.</title>
        <authorList>
            <person name="Sipos G."/>
            <person name="Prasanna A.N."/>
            <person name="Walter M.C."/>
            <person name="O'Connor E."/>
            <person name="Balint B."/>
            <person name="Krizsan K."/>
            <person name="Kiss B."/>
            <person name="Hess J."/>
            <person name="Varga T."/>
            <person name="Slot J."/>
            <person name="Riley R."/>
            <person name="Boka B."/>
            <person name="Rigling D."/>
            <person name="Barry K."/>
            <person name="Lee J."/>
            <person name="Mihaltcheva S."/>
            <person name="LaButti K."/>
            <person name="Lipzen A."/>
            <person name="Waldron R."/>
            <person name="Moloney N.M."/>
            <person name="Sperisen C."/>
            <person name="Kredics L."/>
            <person name="Vagvoelgyi C."/>
            <person name="Patrignani A."/>
            <person name="Fitzpatrick D."/>
            <person name="Nagy I."/>
            <person name="Doyle S."/>
            <person name="Anderson J.B."/>
            <person name="Grigoriev I.V."/>
            <person name="Gueldener U."/>
            <person name="Muensterkoetter M."/>
            <person name="Nagy L.G."/>
        </authorList>
    </citation>
    <scope>NUCLEOTIDE SEQUENCE [LARGE SCALE GENOMIC DNA]</scope>
    <source>
        <strain evidence="3">28-4</strain>
    </source>
</reference>